<dbReference type="CDD" id="cd04869">
    <property type="entry name" value="ACT_GcvR_2"/>
    <property type="match status" value="1"/>
</dbReference>
<dbReference type="InterPro" id="IPR050990">
    <property type="entry name" value="UPF0237/GcvR_regulator"/>
</dbReference>
<comment type="caution">
    <text evidence="2">The sequence shown here is derived from an EMBL/GenBank/DDBJ whole genome shotgun (WGS) entry which is preliminary data.</text>
</comment>
<organism evidence="2 3">
    <name type="scientific">Lacimicrobium alkaliphilum</name>
    <dbReference type="NCBI Taxonomy" id="1526571"/>
    <lineage>
        <taxon>Bacteria</taxon>
        <taxon>Pseudomonadati</taxon>
        <taxon>Pseudomonadota</taxon>
        <taxon>Gammaproteobacteria</taxon>
        <taxon>Alteromonadales</taxon>
        <taxon>Alteromonadaceae</taxon>
        <taxon>Lacimicrobium</taxon>
    </lineage>
</organism>
<dbReference type="EMBL" id="BMGJ01000007">
    <property type="protein sequence ID" value="GGD65987.1"/>
    <property type="molecule type" value="Genomic_DNA"/>
</dbReference>
<dbReference type="Proteomes" id="UP000614272">
    <property type="component" value="Unassembled WGS sequence"/>
</dbReference>
<evidence type="ECO:0000313" key="2">
    <source>
        <dbReference type="EMBL" id="GGD65987.1"/>
    </source>
</evidence>
<sequence length="192" mass="21230">MFAHTYKVHYSFTIKVQNVAKEVESMKSIVITLLGKDKPGIVETIAKQVRLSEGNWLASNFAHMAGHFTGFVEIQLPEQNIAALLDKLDGMAELNIRLVEGESQPAQTMRASLEIMGNDKSGIVQEITSVLHQFNINIIRFSSSCEAAPNWGGLLFKANIDIAYPEGFDIAPLSLALEQIANDLVVDIDWQD</sequence>
<accession>A0ABQ1RF67</accession>
<keyword evidence="3" id="KW-1185">Reference proteome</keyword>
<gene>
    <name evidence="2" type="ORF">GCM10011357_21520</name>
</gene>
<keyword evidence="1" id="KW-0963">Cytoplasm</keyword>
<name>A0ABQ1RF67_9ALTE</name>
<evidence type="ECO:0000313" key="3">
    <source>
        <dbReference type="Proteomes" id="UP000614272"/>
    </source>
</evidence>
<evidence type="ECO:0000256" key="1">
    <source>
        <dbReference type="PIRNR" id="PIRNR028103"/>
    </source>
</evidence>
<dbReference type="PANTHER" id="PTHR34875:SF6">
    <property type="entry name" value="UPF0237 PROTEIN MJ1558"/>
    <property type="match status" value="1"/>
</dbReference>
<dbReference type="InterPro" id="IPR016867">
    <property type="entry name" value="GcvR"/>
</dbReference>
<reference evidence="3" key="1">
    <citation type="journal article" date="2019" name="Int. J. Syst. Evol. Microbiol.">
        <title>The Global Catalogue of Microorganisms (GCM) 10K type strain sequencing project: providing services to taxonomists for standard genome sequencing and annotation.</title>
        <authorList>
            <consortium name="The Broad Institute Genomics Platform"/>
            <consortium name="The Broad Institute Genome Sequencing Center for Infectious Disease"/>
            <person name="Wu L."/>
            <person name="Ma J."/>
        </authorList>
    </citation>
    <scope>NUCLEOTIDE SEQUENCE [LARGE SCALE GENOMIC DNA]</scope>
    <source>
        <strain evidence="3">CGMCC 1.12923</strain>
    </source>
</reference>
<protein>
    <recommendedName>
        <fullName evidence="1">Glycine cleavage system transcriptional repressor</fullName>
    </recommendedName>
</protein>
<dbReference type="Pfam" id="PF13740">
    <property type="entry name" value="ACT_6"/>
    <property type="match status" value="1"/>
</dbReference>
<dbReference type="PIRSF" id="PIRSF028103">
    <property type="entry name" value="GcvR"/>
    <property type="match status" value="1"/>
</dbReference>
<comment type="subcellular location">
    <subcellularLocation>
        <location evidence="1">Cytoplasm</location>
    </subcellularLocation>
</comment>
<dbReference type="Gene3D" id="3.30.70.260">
    <property type="match status" value="2"/>
</dbReference>
<proteinExistence type="predicted"/>
<keyword evidence="1" id="KW-0804">Transcription</keyword>
<dbReference type="PANTHER" id="PTHR34875">
    <property type="entry name" value="UPF0237 PROTEIN MJ1558"/>
    <property type="match status" value="1"/>
</dbReference>
<keyword evidence="1" id="KW-0678">Repressor</keyword>
<dbReference type="SUPFAM" id="SSF55021">
    <property type="entry name" value="ACT-like"/>
    <property type="match status" value="2"/>
</dbReference>
<dbReference type="InterPro" id="IPR045865">
    <property type="entry name" value="ACT-like_dom_sf"/>
</dbReference>